<name>A0ABQ2F038_9DEIO</name>
<comment type="function">
    <text evidence="7 8">Transaldolase is important for the balance of metabolites in the pentose-phosphate pathway.</text>
</comment>
<dbReference type="NCBIfam" id="TIGR00874">
    <property type="entry name" value="talAB"/>
    <property type="match status" value="1"/>
</dbReference>
<dbReference type="Pfam" id="PF00923">
    <property type="entry name" value="TAL_FSA"/>
    <property type="match status" value="1"/>
</dbReference>
<dbReference type="PANTHER" id="PTHR10683:SF18">
    <property type="entry name" value="TRANSALDOLASE"/>
    <property type="match status" value="1"/>
</dbReference>
<feature type="active site" description="Schiff-base intermediate with substrate" evidence="7">
    <location>
        <position position="128"/>
    </location>
</feature>
<accession>A0ABQ2F038</accession>
<dbReference type="SUPFAM" id="SSF51569">
    <property type="entry name" value="Aldolase"/>
    <property type="match status" value="1"/>
</dbReference>
<organism evidence="9 10">
    <name type="scientific">Deinococcus malanensis</name>
    <dbReference type="NCBI Taxonomy" id="1706855"/>
    <lineage>
        <taxon>Bacteria</taxon>
        <taxon>Thermotogati</taxon>
        <taxon>Deinococcota</taxon>
        <taxon>Deinococci</taxon>
        <taxon>Deinococcales</taxon>
        <taxon>Deinococcaceae</taxon>
        <taxon>Deinococcus</taxon>
    </lineage>
</organism>
<evidence type="ECO:0000256" key="2">
    <source>
        <dbReference type="ARBA" id="ARBA00008012"/>
    </source>
</evidence>
<evidence type="ECO:0000256" key="5">
    <source>
        <dbReference type="ARBA" id="ARBA00023126"/>
    </source>
</evidence>
<comment type="pathway">
    <text evidence="1 7 8">Carbohydrate degradation; pentose phosphate pathway; D-glyceraldehyde 3-phosphate and beta-D-fructose 6-phosphate from D-ribose 5-phosphate and D-xylulose 5-phosphate (non-oxidative stage): step 2/3.</text>
</comment>
<dbReference type="PROSITE" id="PS00958">
    <property type="entry name" value="TRANSALDOLASE_2"/>
    <property type="match status" value="1"/>
</dbReference>
<dbReference type="PANTHER" id="PTHR10683">
    <property type="entry name" value="TRANSALDOLASE"/>
    <property type="match status" value="1"/>
</dbReference>
<keyword evidence="5 7" id="KW-0570">Pentose shunt</keyword>
<reference evidence="10" key="1">
    <citation type="journal article" date="2019" name="Int. J. Syst. Evol. Microbiol.">
        <title>The Global Catalogue of Microorganisms (GCM) 10K type strain sequencing project: providing services to taxonomists for standard genome sequencing and annotation.</title>
        <authorList>
            <consortium name="The Broad Institute Genomics Platform"/>
            <consortium name="The Broad Institute Genome Sequencing Center for Infectious Disease"/>
            <person name="Wu L."/>
            <person name="Ma J."/>
        </authorList>
    </citation>
    <scope>NUCLEOTIDE SEQUENCE [LARGE SCALE GENOMIC DNA]</scope>
    <source>
        <strain evidence="10">JCM 30331</strain>
    </source>
</reference>
<dbReference type="InterPro" id="IPR001585">
    <property type="entry name" value="TAL/FSA"/>
</dbReference>
<keyword evidence="6 7" id="KW-0704">Schiff base</keyword>
<proteinExistence type="inferred from homology"/>
<keyword evidence="10" id="KW-1185">Reference proteome</keyword>
<evidence type="ECO:0000256" key="4">
    <source>
        <dbReference type="ARBA" id="ARBA00022679"/>
    </source>
</evidence>
<comment type="subcellular location">
    <subcellularLocation>
        <location evidence="7">Cytoplasm</location>
    </subcellularLocation>
</comment>
<dbReference type="InterPro" id="IPR018225">
    <property type="entry name" value="Transaldolase_AS"/>
</dbReference>
<dbReference type="Proteomes" id="UP000647587">
    <property type="component" value="Unassembled WGS sequence"/>
</dbReference>
<protein>
    <recommendedName>
        <fullName evidence="3 7">Transaldolase</fullName>
        <ecNumber evidence="3 7">2.2.1.2</ecNumber>
    </recommendedName>
</protein>
<dbReference type="PROSITE" id="PS01054">
    <property type="entry name" value="TRANSALDOLASE_1"/>
    <property type="match status" value="1"/>
</dbReference>
<evidence type="ECO:0000256" key="1">
    <source>
        <dbReference type="ARBA" id="ARBA00004857"/>
    </source>
</evidence>
<evidence type="ECO:0000313" key="10">
    <source>
        <dbReference type="Proteomes" id="UP000647587"/>
    </source>
</evidence>
<evidence type="ECO:0000256" key="6">
    <source>
        <dbReference type="ARBA" id="ARBA00023270"/>
    </source>
</evidence>
<dbReference type="RefSeq" id="WP_189010463.1">
    <property type="nucleotide sequence ID" value="NZ_BMPP01000014.1"/>
</dbReference>
<evidence type="ECO:0000256" key="8">
    <source>
        <dbReference type="RuleBase" id="RU004155"/>
    </source>
</evidence>
<gene>
    <name evidence="7 9" type="primary">tal</name>
    <name evidence="9" type="ORF">GCM10008955_31460</name>
</gene>
<dbReference type="CDD" id="cd00957">
    <property type="entry name" value="Transaldolase_TalAB"/>
    <property type="match status" value="1"/>
</dbReference>
<evidence type="ECO:0000313" key="9">
    <source>
        <dbReference type="EMBL" id="GGK35267.1"/>
    </source>
</evidence>
<keyword evidence="4 7" id="KW-0808">Transferase</keyword>
<dbReference type="Gene3D" id="3.20.20.70">
    <property type="entry name" value="Aldolase class I"/>
    <property type="match status" value="1"/>
</dbReference>
<dbReference type="HAMAP" id="MF_00492">
    <property type="entry name" value="Transaldolase_1"/>
    <property type="match status" value="1"/>
</dbReference>
<comment type="catalytic activity">
    <reaction evidence="7 8">
        <text>D-sedoheptulose 7-phosphate + D-glyceraldehyde 3-phosphate = D-erythrose 4-phosphate + beta-D-fructose 6-phosphate</text>
        <dbReference type="Rhea" id="RHEA:17053"/>
        <dbReference type="ChEBI" id="CHEBI:16897"/>
        <dbReference type="ChEBI" id="CHEBI:57483"/>
        <dbReference type="ChEBI" id="CHEBI:57634"/>
        <dbReference type="ChEBI" id="CHEBI:59776"/>
        <dbReference type="EC" id="2.2.1.2"/>
    </reaction>
</comment>
<dbReference type="EC" id="2.2.1.2" evidence="3 7"/>
<evidence type="ECO:0000256" key="3">
    <source>
        <dbReference type="ARBA" id="ARBA00013151"/>
    </source>
</evidence>
<comment type="caution">
    <text evidence="9">The sequence shown here is derived from an EMBL/GenBank/DDBJ whole genome shotgun (WGS) entry which is preliminary data.</text>
</comment>
<dbReference type="InterPro" id="IPR013785">
    <property type="entry name" value="Aldolase_TIM"/>
</dbReference>
<evidence type="ECO:0000256" key="7">
    <source>
        <dbReference type="HAMAP-Rule" id="MF_00492"/>
    </source>
</evidence>
<comment type="similarity">
    <text evidence="2 7 8">Belongs to the transaldolase family. Type 1 subfamily.</text>
</comment>
<sequence length="326" mass="35534">MTSKLEQLRTHSVVVADTGDLTAIAQFRPRDCTTNPSLILKAAQQPESANLVREVVAQSARDGDDIEVVLDKLAVRIGVELTRLVPGDVSTEVDAQLSFDTDAMIIKARSLIALYEAQGVGRDRVLIKLAATWEGIRAAEVLEREGIRCNLTLVFSLEQAIACAQAGAFLISPFVGRITDWYKKAEGKESYPVDEDPGVRSVRTIYTHFKTHGYRTVVMGASFRSAAQVEALAGCDRLTVSPTLLAELDADQGPLDRQLSAPTQRTEDAQEPLTEAAFRWALVDNQMAGEKLTEGIRQFHQDYVRLHTDIAAQLKAHAAPGVVPAG</sequence>
<keyword evidence="7" id="KW-0963">Cytoplasm</keyword>
<dbReference type="InterPro" id="IPR004730">
    <property type="entry name" value="Transaldolase_1"/>
</dbReference>
<dbReference type="EMBL" id="BMPP01000014">
    <property type="protein sequence ID" value="GGK35267.1"/>
    <property type="molecule type" value="Genomic_DNA"/>
</dbReference>